<dbReference type="Pfam" id="PF09785">
    <property type="entry name" value="Prp31_C"/>
    <property type="match status" value="1"/>
</dbReference>
<dbReference type="PANTHER" id="PTHR13904:SF0">
    <property type="entry name" value="U4_U6 SMALL NUCLEAR RIBONUCLEOPROTEIN PRP31"/>
    <property type="match status" value="1"/>
</dbReference>
<dbReference type="PANTHER" id="PTHR13904">
    <property type="entry name" value="PRE-MRNA SPLICING FACTOR PRP31"/>
    <property type="match status" value="1"/>
</dbReference>
<protein>
    <submittedName>
        <fullName evidence="6">U4/U6 small nuclear ribonucleoprotein Prp31</fullName>
    </submittedName>
</protein>
<name>A0A5A7PHZ5_STRAF</name>
<dbReference type="InterPro" id="IPR027105">
    <property type="entry name" value="Prp31"/>
</dbReference>
<keyword evidence="7" id="KW-1185">Reference proteome</keyword>
<dbReference type="OrthoDB" id="4771285at2759"/>
<dbReference type="Proteomes" id="UP000325081">
    <property type="component" value="Unassembled WGS sequence"/>
</dbReference>
<dbReference type="EMBL" id="BKCP01004572">
    <property type="protein sequence ID" value="GER32252.1"/>
    <property type="molecule type" value="Genomic_DNA"/>
</dbReference>
<evidence type="ECO:0000256" key="1">
    <source>
        <dbReference type="ARBA" id="ARBA00004123"/>
    </source>
</evidence>
<evidence type="ECO:0000256" key="3">
    <source>
        <dbReference type="ARBA" id="ARBA00023274"/>
    </source>
</evidence>
<keyword evidence="4" id="KW-0732">Signal</keyword>
<sequence>MLAWCLLNVLFGVGKDEATLYDSFLADLDELSDIEEHLVRHYSFFPCQGFPVMLALKIKLLRIQILTCSHVLPILNVHFSRICFLCYYLAYGPWLTTFTHFEEGDDDDAEHMEDDVDGDLADIQARNYEDLDSVSKYAVTDMRKLANRMQFGVQEESSLGDGLGEGYGMLGQARNGKLRVSVGQSRLAAKVAKKYKDRNYGISGATSGLTSSLAFTPVQGSSFQIPRQSAWWWNKHILFRDGTFSKIKRTSTTPMYYMGGDGASFMDGFIKVGCVSGQVKSKTVSVGAYRYHK</sequence>
<gene>
    <name evidence="6" type="ORF">STAS_08308</name>
</gene>
<comment type="caution">
    <text evidence="6">The sequence shown here is derived from an EMBL/GenBank/DDBJ whole genome shotgun (WGS) entry which is preliminary data.</text>
</comment>
<keyword evidence="2" id="KW-0539">Nucleus</keyword>
<dbReference type="GO" id="GO:0005687">
    <property type="term" value="C:U4 snRNP"/>
    <property type="evidence" value="ECO:0007669"/>
    <property type="project" value="TreeGrafter"/>
</dbReference>
<dbReference type="GO" id="GO:0000244">
    <property type="term" value="P:spliceosomal tri-snRNP complex assembly"/>
    <property type="evidence" value="ECO:0007669"/>
    <property type="project" value="InterPro"/>
</dbReference>
<evidence type="ECO:0000256" key="4">
    <source>
        <dbReference type="SAM" id="SignalP"/>
    </source>
</evidence>
<reference evidence="7" key="1">
    <citation type="journal article" date="2019" name="Curr. Biol.">
        <title>Genome Sequence of Striga asiatica Provides Insight into the Evolution of Plant Parasitism.</title>
        <authorList>
            <person name="Yoshida S."/>
            <person name="Kim S."/>
            <person name="Wafula E.K."/>
            <person name="Tanskanen J."/>
            <person name="Kim Y.M."/>
            <person name="Honaas L."/>
            <person name="Yang Z."/>
            <person name="Spallek T."/>
            <person name="Conn C.E."/>
            <person name="Ichihashi Y."/>
            <person name="Cheong K."/>
            <person name="Cui S."/>
            <person name="Der J.P."/>
            <person name="Gundlach H."/>
            <person name="Jiao Y."/>
            <person name="Hori C."/>
            <person name="Ishida J.K."/>
            <person name="Kasahara H."/>
            <person name="Kiba T."/>
            <person name="Kim M.S."/>
            <person name="Koo N."/>
            <person name="Laohavisit A."/>
            <person name="Lee Y.H."/>
            <person name="Lumba S."/>
            <person name="McCourt P."/>
            <person name="Mortimer J.C."/>
            <person name="Mutuku J.M."/>
            <person name="Nomura T."/>
            <person name="Sasaki-Sekimoto Y."/>
            <person name="Seto Y."/>
            <person name="Wang Y."/>
            <person name="Wakatake T."/>
            <person name="Sakakibara H."/>
            <person name="Demura T."/>
            <person name="Yamaguchi S."/>
            <person name="Yoneyama K."/>
            <person name="Manabe R.I."/>
            <person name="Nelson D.C."/>
            <person name="Schulman A.H."/>
            <person name="Timko M.P."/>
            <person name="dePamphilis C.W."/>
            <person name="Choi D."/>
            <person name="Shirasu K."/>
        </authorList>
    </citation>
    <scope>NUCLEOTIDE SEQUENCE [LARGE SCALE GENOMIC DNA]</scope>
    <source>
        <strain evidence="7">cv. UVA1</strain>
    </source>
</reference>
<evidence type="ECO:0000256" key="2">
    <source>
        <dbReference type="ARBA" id="ARBA00023242"/>
    </source>
</evidence>
<evidence type="ECO:0000259" key="5">
    <source>
        <dbReference type="Pfam" id="PF09785"/>
    </source>
</evidence>
<feature type="signal peptide" evidence="4">
    <location>
        <begin position="1"/>
        <end position="18"/>
    </location>
</feature>
<dbReference type="InterPro" id="IPR019175">
    <property type="entry name" value="Prp31_C"/>
</dbReference>
<dbReference type="AlphaFoldDB" id="A0A5A7PHZ5"/>
<feature type="chain" id="PRO_5022730662" evidence="4">
    <location>
        <begin position="19"/>
        <end position="293"/>
    </location>
</feature>
<feature type="domain" description="Prp31 C-terminal" evidence="5">
    <location>
        <begin position="136"/>
        <end position="221"/>
    </location>
</feature>
<organism evidence="6 7">
    <name type="scientific">Striga asiatica</name>
    <name type="common">Asiatic witchweed</name>
    <name type="synonym">Buchnera asiatica</name>
    <dbReference type="NCBI Taxonomy" id="4170"/>
    <lineage>
        <taxon>Eukaryota</taxon>
        <taxon>Viridiplantae</taxon>
        <taxon>Streptophyta</taxon>
        <taxon>Embryophyta</taxon>
        <taxon>Tracheophyta</taxon>
        <taxon>Spermatophyta</taxon>
        <taxon>Magnoliopsida</taxon>
        <taxon>eudicotyledons</taxon>
        <taxon>Gunneridae</taxon>
        <taxon>Pentapetalae</taxon>
        <taxon>asterids</taxon>
        <taxon>lamiids</taxon>
        <taxon>Lamiales</taxon>
        <taxon>Orobanchaceae</taxon>
        <taxon>Buchnereae</taxon>
        <taxon>Striga</taxon>
    </lineage>
</organism>
<proteinExistence type="predicted"/>
<evidence type="ECO:0000313" key="6">
    <source>
        <dbReference type="EMBL" id="GER32252.1"/>
    </source>
</evidence>
<keyword evidence="3 6" id="KW-0687">Ribonucleoprotein</keyword>
<accession>A0A5A7PHZ5</accession>
<evidence type="ECO:0000313" key="7">
    <source>
        <dbReference type="Proteomes" id="UP000325081"/>
    </source>
</evidence>
<comment type="subcellular location">
    <subcellularLocation>
        <location evidence="1">Nucleus</location>
    </subcellularLocation>
</comment>
<dbReference type="GO" id="GO:0046540">
    <property type="term" value="C:U4/U6 x U5 tri-snRNP complex"/>
    <property type="evidence" value="ECO:0007669"/>
    <property type="project" value="InterPro"/>
</dbReference>
<dbReference type="GO" id="GO:0071011">
    <property type="term" value="C:precatalytic spliceosome"/>
    <property type="evidence" value="ECO:0007669"/>
    <property type="project" value="TreeGrafter"/>
</dbReference>